<name>A0A318KCZ9_9FIRM</name>
<dbReference type="OrthoDB" id="9806653at2"/>
<dbReference type="EMBL" id="QJKH01000027">
    <property type="protein sequence ID" value="PXX74049.1"/>
    <property type="molecule type" value="Genomic_DNA"/>
</dbReference>
<protein>
    <submittedName>
        <fullName evidence="3">Glycosyltransferase EpsD</fullName>
    </submittedName>
</protein>
<feature type="domain" description="Glycosyl transferase family 1" evidence="1">
    <location>
        <begin position="189"/>
        <end position="336"/>
    </location>
</feature>
<dbReference type="Pfam" id="PF13477">
    <property type="entry name" value="Glyco_trans_4_2"/>
    <property type="match status" value="1"/>
</dbReference>
<keyword evidence="3" id="KW-0808">Transferase</keyword>
<evidence type="ECO:0000313" key="3">
    <source>
        <dbReference type="EMBL" id="PXX74049.1"/>
    </source>
</evidence>
<gene>
    <name evidence="3" type="ORF">DES51_1277</name>
</gene>
<dbReference type="PANTHER" id="PTHR45947">
    <property type="entry name" value="SULFOQUINOVOSYL TRANSFERASE SQD2"/>
    <property type="match status" value="1"/>
</dbReference>
<dbReference type="InterPro" id="IPR028098">
    <property type="entry name" value="Glyco_trans_4-like_N"/>
</dbReference>
<dbReference type="Proteomes" id="UP000247612">
    <property type="component" value="Unassembled WGS sequence"/>
</dbReference>
<organism evidence="3 4">
    <name type="scientific">Dielma fastidiosa</name>
    <dbReference type="NCBI Taxonomy" id="1034346"/>
    <lineage>
        <taxon>Bacteria</taxon>
        <taxon>Bacillati</taxon>
        <taxon>Bacillota</taxon>
        <taxon>Erysipelotrichia</taxon>
        <taxon>Erysipelotrichales</taxon>
        <taxon>Erysipelotrichaceae</taxon>
        <taxon>Dielma</taxon>
    </lineage>
</organism>
<proteinExistence type="predicted"/>
<dbReference type="InterPro" id="IPR050194">
    <property type="entry name" value="Glycosyltransferase_grp1"/>
</dbReference>
<dbReference type="GO" id="GO:0016757">
    <property type="term" value="F:glycosyltransferase activity"/>
    <property type="evidence" value="ECO:0007669"/>
    <property type="project" value="InterPro"/>
</dbReference>
<feature type="domain" description="Glycosyltransferase subfamily 4-like N-terminal" evidence="2">
    <location>
        <begin position="4"/>
        <end position="145"/>
    </location>
</feature>
<dbReference type="SUPFAM" id="SSF53756">
    <property type="entry name" value="UDP-Glycosyltransferase/glycogen phosphorylase"/>
    <property type="match status" value="1"/>
</dbReference>
<evidence type="ECO:0000259" key="2">
    <source>
        <dbReference type="Pfam" id="PF13477"/>
    </source>
</evidence>
<dbReference type="GeneID" id="94440553"/>
<evidence type="ECO:0000259" key="1">
    <source>
        <dbReference type="Pfam" id="PF00534"/>
    </source>
</evidence>
<comment type="caution">
    <text evidence="3">The sequence shown here is derived from an EMBL/GenBank/DDBJ whole genome shotgun (WGS) entry which is preliminary data.</text>
</comment>
<accession>A0A318KCZ9</accession>
<dbReference type="Pfam" id="PF00534">
    <property type="entry name" value="Glycos_transf_1"/>
    <property type="match status" value="1"/>
</dbReference>
<dbReference type="AlphaFoldDB" id="A0A318KCZ9"/>
<sequence>MKRVLFIAHVESHILHFHLPFLKIFQDNGYETHVATNGKEIIPYCNIQHNICFERSPLNINNIKAFHELRKLLNETEFDIIHCHTPVGGVLGRLAWAHSKNKEIAKIFYTAHGFHFYNKASSFSWLLYYPIEKYLAKYTDVLLTINEEDYTNAQQFHLHNNGKVYKINGVGIDINAIDKIVVNPMSVRAALKLSLNDVVLITVGELNKNKNQEMILKAMHKSNNPNLKLLICGKGKYETKLQRLIHDLKLQNQVFMLGYRTDIIELLKTADVFIFPSHREGLSVAAMQAIACNKICFLSEIRGNIDLKEYGSNIYYFDENKPEELAQLLNQIQNIKIKPRTDKIMELDIHNIISEMKNIYGLK</sequence>
<dbReference type="STRING" id="1034346.GCA_000313565_03455"/>
<reference evidence="3 4" key="1">
    <citation type="submission" date="2018-05" db="EMBL/GenBank/DDBJ databases">
        <title>Genomic Encyclopedia of Type Strains, Phase IV (KMG-IV): sequencing the most valuable type-strain genomes for metagenomic binning, comparative biology and taxonomic classification.</title>
        <authorList>
            <person name="Goeker M."/>
        </authorList>
    </citation>
    <scope>NUCLEOTIDE SEQUENCE [LARGE SCALE GENOMIC DNA]</scope>
    <source>
        <strain evidence="3 4">JC118</strain>
    </source>
</reference>
<keyword evidence="4" id="KW-1185">Reference proteome</keyword>
<dbReference type="RefSeq" id="WP_022939732.1">
    <property type="nucleotide sequence ID" value="NZ_CABKRQ010000013.1"/>
</dbReference>
<dbReference type="Gene3D" id="3.40.50.2000">
    <property type="entry name" value="Glycogen Phosphorylase B"/>
    <property type="match status" value="2"/>
</dbReference>
<dbReference type="InterPro" id="IPR001296">
    <property type="entry name" value="Glyco_trans_1"/>
</dbReference>
<dbReference type="PANTHER" id="PTHR45947:SF3">
    <property type="entry name" value="SULFOQUINOVOSYL TRANSFERASE SQD2"/>
    <property type="match status" value="1"/>
</dbReference>
<evidence type="ECO:0000313" key="4">
    <source>
        <dbReference type="Proteomes" id="UP000247612"/>
    </source>
</evidence>